<name>K0SI91_THAOC</name>
<reference evidence="2 3" key="1">
    <citation type="journal article" date="2012" name="Genome Biol.">
        <title>Genome and low-iron response of an oceanic diatom adapted to chronic iron limitation.</title>
        <authorList>
            <person name="Lommer M."/>
            <person name="Specht M."/>
            <person name="Roy A.S."/>
            <person name="Kraemer L."/>
            <person name="Andreson R."/>
            <person name="Gutowska M.A."/>
            <person name="Wolf J."/>
            <person name="Bergner S.V."/>
            <person name="Schilhabel M.B."/>
            <person name="Klostermeier U.C."/>
            <person name="Beiko R.G."/>
            <person name="Rosenstiel P."/>
            <person name="Hippler M."/>
            <person name="Laroche J."/>
        </authorList>
    </citation>
    <scope>NUCLEOTIDE SEQUENCE [LARGE SCALE GENOMIC DNA]</scope>
    <source>
        <strain evidence="2 3">CCMP1005</strain>
    </source>
</reference>
<evidence type="ECO:0000313" key="3">
    <source>
        <dbReference type="Proteomes" id="UP000266841"/>
    </source>
</evidence>
<dbReference type="EMBL" id="AGNL01015359">
    <property type="protein sequence ID" value="EJK65948.1"/>
    <property type="molecule type" value="Genomic_DNA"/>
</dbReference>
<evidence type="ECO:0000313" key="2">
    <source>
        <dbReference type="EMBL" id="EJK65948.1"/>
    </source>
</evidence>
<dbReference type="OrthoDB" id="43371at2759"/>
<feature type="chain" id="PRO_5030173068" evidence="1">
    <location>
        <begin position="22"/>
        <end position="145"/>
    </location>
</feature>
<sequence length="145" mass="15256">MLPRNVVLIPACAVLLAGSDAFAPAVQPQSARVSSTQIGMSNVDRREFASRFAILASGAVLAGDIVGANALDFDAFEKGEVEKDVEKCNPKLDPKCIPKLSDDEALCQYGGSGQKRGEACRRVKQAGGTLPEVKKEKSLGGAYAM</sequence>
<gene>
    <name evidence="2" type="ORF">THAOC_13151</name>
</gene>
<feature type="signal peptide" evidence="1">
    <location>
        <begin position="1"/>
        <end position="21"/>
    </location>
</feature>
<evidence type="ECO:0000256" key="1">
    <source>
        <dbReference type="SAM" id="SignalP"/>
    </source>
</evidence>
<accession>K0SI91</accession>
<keyword evidence="1" id="KW-0732">Signal</keyword>
<protein>
    <submittedName>
        <fullName evidence="2">Uncharacterized protein</fullName>
    </submittedName>
</protein>
<proteinExistence type="predicted"/>
<keyword evidence="3" id="KW-1185">Reference proteome</keyword>
<comment type="caution">
    <text evidence="2">The sequence shown here is derived from an EMBL/GenBank/DDBJ whole genome shotgun (WGS) entry which is preliminary data.</text>
</comment>
<dbReference type="eggNOG" id="ENOG502SV5Z">
    <property type="taxonomic scope" value="Eukaryota"/>
</dbReference>
<organism evidence="2 3">
    <name type="scientific">Thalassiosira oceanica</name>
    <name type="common">Marine diatom</name>
    <dbReference type="NCBI Taxonomy" id="159749"/>
    <lineage>
        <taxon>Eukaryota</taxon>
        <taxon>Sar</taxon>
        <taxon>Stramenopiles</taxon>
        <taxon>Ochrophyta</taxon>
        <taxon>Bacillariophyta</taxon>
        <taxon>Coscinodiscophyceae</taxon>
        <taxon>Thalassiosirophycidae</taxon>
        <taxon>Thalassiosirales</taxon>
        <taxon>Thalassiosiraceae</taxon>
        <taxon>Thalassiosira</taxon>
    </lineage>
</organism>
<dbReference type="Proteomes" id="UP000266841">
    <property type="component" value="Unassembled WGS sequence"/>
</dbReference>
<dbReference type="AlphaFoldDB" id="K0SI91"/>